<dbReference type="Gene3D" id="3.40.50.1000">
    <property type="entry name" value="HAD superfamily/HAD-like"/>
    <property type="match status" value="1"/>
</dbReference>
<dbReference type="PANTHER" id="PTHR43481:SF4">
    <property type="entry name" value="GLYCEROL-1-PHOSPHATE PHOSPHOHYDROLASE 1-RELATED"/>
    <property type="match status" value="1"/>
</dbReference>
<organism evidence="1 2">
    <name type="scientific">Terriglobus roseus</name>
    <dbReference type="NCBI Taxonomy" id="392734"/>
    <lineage>
        <taxon>Bacteria</taxon>
        <taxon>Pseudomonadati</taxon>
        <taxon>Acidobacteriota</taxon>
        <taxon>Terriglobia</taxon>
        <taxon>Terriglobales</taxon>
        <taxon>Acidobacteriaceae</taxon>
        <taxon>Terriglobus</taxon>
    </lineage>
</organism>
<dbReference type="RefSeq" id="WP_083345690.1">
    <property type="nucleotide sequence ID" value="NZ_LT629690.1"/>
</dbReference>
<dbReference type="GO" id="GO:0050308">
    <property type="term" value="F:sugar-phosphatase activity"/>
    <property type="evidence" value="ECO:0007669"/>
    <property type="project" value="TreeGrafter"/>
</dbReference>
<reference evidence="1 2" key="1">
    <citation type="submission" date="2016-10" db="EMBL/GenBank/DDBJ databases">
        <authorList>
            <person name="de Groot N.N."/>
        </authorList>
    </citation>
    <scope>NUCLEOTIDE SEQUENCE [LARGE SCALE GENOMIC DNA]</scope>
    <source>
        <strain evidence="1 2">GAS232</strain>
    </source>
</reference>
<evidence type="ECO:0000313" key="2">
    <source>
        <dbReference type="Proteomes" id="UP000182427"/>
    </source>
</evidence>
<dbReference type="SFLD" id="SFLDG01129">
    <property type="entry name" value="C1.5:_HAD__Beta-PGM__Phosphata"/>
    <property type="match status" value="1"/>
</dbReference>
<dbReference type="SUPFAM" id="SSF56784">
    <property type="entry name" value="HAD-like"/>
    <property type="match status" value="1"/>
</dbReference>
<dbReference type="OrthoDB" id="9797743at2"/>
<dbReference type="InterPro" id="IPR023214">
    <property type="entry name" value="HAD_sf"/>
</dbReference>
<dbReference type="InterPro" id="IPR036412">
    <property type="entry name" value="HAD-like_sf"/>
</dbReference>
<dbReference type="InterPro" id="IPR006439">
    <property type="entry name" value="HAD-SF_hydro_IA"/>
</dbReference>
<dbReference type="PRINTS" id="PR00413">
    <property type="entry name" value="HADHALOGNASE"/>
</dbReference>
<dbReference type="SFLD" id="SFLDS00003">
    <property type="entry name" value="Haloacid_Dehalogenase"/>
    <property type="match status" value="1"/>
</dbReference>
<dbReference type="Gene3D" id="1.10.150.240">
    <property type="entry name" value="Putative phosphatase, domain 2"/>
    <property type="match status" value="1"/>
</dbReference>
<keyword evidence="2" id="KW-1185">Reference proteome</keyword>
<dbReference type="EMBL" id="LT629690">
    <property type="protein sequence ID" value="SDF61194.1"/>
    <property type="molecule type" value="Genomic_DNA"/>
</dbReference>
<dbReference type="NCBIfam" id="TIGR01509">
    <property type="entry name" value="HAD-SF-IA-v3"/>
    <property type="match status" value="1"/>
</dbReference>
<dbReference type="Pfam" id="PF13419">
    <property type="entry name" value="HAD_2"/>
    <property type="match status" value="1"/>
</dbReference>
<accession>A0A1G7MHR0</accession>
<dbReference type="InterPro" id="IPR051806">
    <property type="entry name" value="HAD-like_SPP"/>
</dbReference>
<dbReference type="PANTHER" id="PTHR43481">
    <property type="entry name" value="FRUCTOSE-1-PHOSPHATE PHOSPHATASE"/>
    <property type="match status" value="1"/>
</dbReference>
<sequence length="222" mass="24048">MSKIQVQAQGLLFDMDGVLISSIASATRCWKRWAKLYEVPNADNFVLPHGRPARDIVIMLRPDIDPDEGLRVIEDMEIEDVGDIEVLPGVRELLASLPPDRWTVVTSCTRRLLEARLRAAGLPEPPKLVSADDISKGKPDPEPYIRGAEALGLKPEDCIVVEDAVSGVQSGIAAGCRVLAVLSSTPRAELKAATWIARSLAVVKVTSDANGLQVDIPLARKN</sequence>
<name>A0A1G7MHR0_9BACT</name>
<dbReference type="InterPro" id="IPR041492">
    <property type="entry name" value="HAD_2"/>
</dbReference>
<proteinExistence type="predicted"/>
<dbReference type="InterPro" id="IPR023198">
    <property type="entry name" value="PGP-like_dom2"/>
</dbReference>
<dbReference type="AlphaFoldDB" id="A0A1G7MHR0"/>
<evidence type="ECO:0000313" key="1">
    <source>
        <dbReference type="EMBL" id="SDF61194.1"/>
    </source>
</evidence>
<protein>
    <submittedName>
        <fullName evidence="1">Sugar-phosphatase</fullName>
    </submittedName>
</protein>
<gene>
    <name evidence="1" type="ORF">SAMN05444167_2807</name>
</gene>
<dbReference type="Proteomes" id="UP000182427">
    <property type="component" value="Chromosome I"/>
</dbReference>